<proteinExistence type="predicted"/>
<accession>A0ABN7WNN9</accession>
<feature type="non-terminal residue" evidence="1">
    <location>
        <position position="68"/>
    </location>
</feature>
<protein>
    <submittedName>
        <fullName evidence="1">21838_t:CDS:1</fullName>
    </submittedName>
</protein>
<evidence type="ECO:0000313" key="2">
    <source>
        <dbReference type="Proteomes" id="UP000789901"/>
    </source>
</evidence>
<evidence type="ECO:0000313" key="1">
    <source>
        <dbReference type="EMBL" id="CAG8836414.1"/>
    </source>
</evidence>
<comment type="caution">
    <text evidence="1">The sequence shown here is derived from an EMBL/GenBank/DDBJ whole genome shotgun (WGS) entry which is preliminary data.</text>
</comment>
<feature type="non-terminal residue" evidence="1">
    <location>
        <position position="1"/>
    </location>
</feature>
<keyword evidence="2" id="KW-1185">Reference proteome</keyword>
<dbReference type="EMBL" id="CAJVQB010053510">
    <property type="protein sequence ID" value="CAG8836414.1"/>
    <property type="molecule type" value="Genomic_DNA"/>
</dbReference>
<sequence length="68" mass="7743">TNEVEQSFFANDKTINMNNLIENSTDNSMDNYSEPVNIDNSLKNYNIDNYDIDNILLSNNSASTSFEL</sequence>
<dbReference type="Proteomes" id="UP000789901">
    <property type="component" value="Unassembled WGS sequence"/>
</dbReference>
<organism evidence="1 2">
    <name type="scientific">Gigaspora margarita</name>
    <dbReference type="NCBI Taxonomy" id="4874"/>
    <lineage>
        <taxon>Eukaryota</taxon>
        <taxon>Fungi</taxon>
        <taxon>Fungi incertae sedis</taxon>
        <taxon>Mucoromycota</taxon>
        <taxon>Glomeromycotina</taxon>
        <taxon>Glomeromycetes</taxon>
        <taxon>Diversisporales</taxon>
        <taxon>Gigasporaceae</taxon>
        <taxon>Gigaspora</taxon>
    </lineage>
</organism>
<gene>
    <name evidence="1" type="ORF">GMARGA_LOCUS33027</name>
</gene>
<name>A0ABN7WNN9_GIGMA</name>
<reference evidence="1 2" key="1">
    <citation type="submission" date="2021-06" db="EMBL/GenBank/DDBJ databases">
        <authorList>
            <person name="Kallberg Y."/>
            <person name="Tangrot J."/>
            <person name="Rosling A."/>
        </authorList>
    </citation>
    <scope>NUCLEOTIDE SEQUENCE [LARGE SCALE GENOMIC DNA]</scope>
    <source>
        <strain evidence="1 2">120-4 pot B 10/14</strain>
    </source>
</reference>